<organism evidence="2 3">
    <name type="scientific">Orbilia brochopaga</name>
    <dbReference type="NCBI Taxonomy" id="3140254"/>
    <lineage>
        <taxon>Eukaryota</taxon>
        <taxon>Fungi</taxon>
        <taxon>Dikarya</taxon>
        <taxon>Ascomycota</taxon>
        <taxon>Pezizomycotina</taxon>
        <taxon>Orbiliomycetes</taxon>
        <taxon>Orbiliales</taxon>
        <taxon>Orbiliaceae</taxon>
        <taxon>Orbilia</taxon>
    </lineage>
</organism>
<feature type="compositionally biased region" description="Acidic residues" evidence="1">
    <location>
        <begin position="14"/>
        <end position="23"/>
    </location>
</feature>
<protein>
    <submittedName>
        <fullName evidence="2">Uncharacterized protein</fullName>
    </submittedName>
</protein>
<dbReference type="AlphaFoldDB" id="A0AAV9VBH8"/>
<dbReference type="SUPFAM" id="SSF50985">
    <property type="entry name" value="RCC1/BLIP-II"/>
    <property type="match status" value="1"/>
</dbReference>
<dbReference type="EMBL" id="JAVHNQ010000001">
    <property type="protein sequence ID" value="KAK6359340.1"/>
    <property type="molecule type" value="Genomic_DNA"/>
</dbReference>
<dbReference type="Proteomes" id="UP001375240">
    <property type="component" value="Unassembled WGS sequence"/>
</dbReference>
<sequence length="564" mass="61078">MTNRSHKRRRSDCETDSDWDSDMSTETCTSTSNQAAAQFPSLRPDPRTKCYSHDPMCVWPRYTLLACGSNIYGQLSAHSDRAIAIPASSTRTREHPEAVFKTVEVPSCVADGESLRILYAGFNSICFECDGEIVLSGLLPTRVSPAINRTRKRRLTIPLPPPAKASDVVKGFGTQCAFMGLILRDGKILNFTLKTCTLTWADLPILTSDIQINQLGQLAMLYSFSRRSDTDRKLTPTSLTIYPPLPSIVGNVFESTLDIDALESMTAPETSSFSIGQIYQGVDAEAQGSEAERQEDYFTSIAATATGFVALTARGQVYTYGDGRYNSLGRPADAILDLEDTDVGKPNIIGWGLVGALDGINITQIAAHPNGHVQLALCASGAAYIWGGDGTENISGTKMNTRSNDTKAPKETSDMDDNANSVSSDSSEDFDDDVTMIEIEGHGEQDFTTGAVGINHIILASTQPSSSSSTHTTQEPSIWATGSADMAQTGFGTPYRCQPLSLSADEDLKRANGRWRQWKDVDLGVGVRQVVCGFGYTLVVVDSGRRWGRMCDGCKSAREKDALS</sequence>
<proteinExistence type="predicted"/>
<reference evidence="2 3" key="1">
    <citation type="submission" date="2019-10" db="EMBL/GenBank/DDBJ databases">
        <authorList>
            <person name="Palmer J.M."/>
        </authorList>
    </citation>
    <scope>NUCLEOTIDE SEQUENCE [LARGE SCALE GENOMIC DNA]</scope>
    <source>
        <strain evidence="2 3">TWF696</strain>
    </source>
</reference>
<evidence type="ECO:0000313" key="3">
    <source>
        <dbReference type="Proteomes" id="UP001375240"/>
    </source>
</evidence>
<gene>
    <name evidence="2" type="ORF">TWF696_000501</name>
</gene>
<evidence type="ECO:0000256" key="1">
    <source>
        <dbReference type="SAM" id="MobiDB-lite"/>
    </source>
</evidence>
<feature type="compositionally biased region" description="Basic and acidic residues" evidence="1">
    <location>
        <begin position="404"/>
        <end position="413"/>
    </location>
</feature>
<dbReference type="Gene3D" id="2.130.10.30">
    <property type="entry name" value="Regulator of chromosome condensation 1/beta-lactamase-inhibitor protein II"/>
    <property type="match status" value="1"/>
</dbReference>
<dbReference type="PANTHER" id="PTHR45982">
    <property type="entry name" value="REGULATOR OF CHROMOSOME CONDENSATION"/>
    <property type="match status" value="1"/>
</dbReference>
<accession>A0AAV9VBH8</accession>
<keyword evidence="3" id="KW-1185">Reference proteome</keyword>
<feature type="compositionally biased region" description="Polar residues" evidence="1">
    <location>
        <begin position="393"/>
        <end position="403"/>
    </location>
</feature>
<feature type="region of interest" description="Disordered" evidence="1">
    <location>
        <begin position="393"/>
        <end position="429"/>
    </location>
</feature>
<dbReference type="InterPro" id="IPR051553">
    <property type="entry name" value="Ran_GTPase-activating"/>
</dbReference>
<feature type="compositionally biased region" description="Polar residues" evidence="1">
    <location>
        <begin position="24"/>
        <end position="36"/>
    </location>
</feature>
<dbReference type="InterPro" id="IPR009091">
    <property type="entry name" value="RCC1/BLIP-II"/>
</dbReference>
<name>A0AAV9VBH8_9PEZI</name>
<evidence type="ECO:0000313" key="2">
    <source>
        <dbReference type="EMBL" id="KAK6359340.1"/>
    </source>
</evidence>
<feature type="region of interest" description="Disordered" evidence="1">
    <location>
        <begin position="1"/>
        <end position="39"/>
    </location>
</feature>
<feature type="compositionally biased region" description="Basic residues" evidence="1">
    <location>
        <begin position="1"/>
        <end position="10"/>
    </location>
</feature>
<comment type="caution">
    <text evidence="2">The sequence shown here is derived from an EMBL/GenBank/DDBJ whole genome shotgun (WGS) entry which is preliminary data.</text>
</comment>
<dbReference type="PANTHER" id="PTHR45982:SF1">
    <property type="entry name" value="REGULATOR OF CHROMOSOME CONDENSATION"/>
    <property type="match status" value="1"/>
</dbReference>